<evidence type="ECO:0000313" key="2">
    <source>
        <dbReference type="WBParaSite" id="PS1159_v2.g1861.t1"/>
    </source>
</evidence>
<proteinExistence type="predicted"/>
<name>A0AC35FL47_9BILA</name>
<protein>
    <submittedName>
        <fullName evidence="2">Aurora kinase</fullName>
    </submittedName>
</protein>
<dbReference type="WBParaSite" id="PS1159_v2.g1861.t1">
    <property type="protein sequence ID" value="PS1159_v2.g1861.t1"/>
    <property type="gene ID" value="PS1159_v2.g1861"/>
</dbReference>
<dbReference type="Proteomes" id="UP000887580">
    <property type="component" value="Unplaced"/>
</dbReference>
<reference evidence="2" key="1">
    <citation type="submission" date="2022-11" db="UniProtKB">
        <authorList>
            <consortium name="WormBaseParasite"/>
        </authorList>
    </citation>
    <scope>IDENTIFICATION</scope>
</reference>
<accession>A0AC35FL47</accession>
<organism evidence="1 2">
    <name type="scientific">Panagrolaimus sp. PS1159</name>
    <dbReference type="NCBI Taxonomy" id="55785"/>
    <lineage>
        <taxon>Eukaryota</taxon>
        <taxon>Metazoa</taxon>
        <taxon>Ecdysozoa</taxon>
        <taxon>Nematoda</taxon>
        <taxon>Chromadorea</taxon>
        <taxon>Rhabditida</taxon>
        <taxon>Tylenchina</taxon>
        <taxon>Panagrolaimomorpha</taxon>
        <taxon>Panagrolaimoidea</taxon>
        <taxon>Panagrolaimidae</taxon>
        <taxon>Panagrolaimus</taxon>
    </lineage>
</organism>
<evidence type="ECO:0000313" key="1">
    <source>
        <dbReference type="Proteomes" id="UP000887580"/>
    </source>
</evidence>
<sequence length="130" mass="14785">NILIGADNELKLADFGWSVHAPSNNRQTMCGTLDYLPPEMVKGDSHDKAVDYWALGILCYEFLVGRPPFESSNQSETYTKIKNLSYTFPSHISKGARDLIRKLLVLEPSQRMNFDGVMEHEWILLHVKSS</sequence>